<reference evidence="2 3" key="1">
    <citation type="submission" date="2018-08" db="EMBL/GenBank/DDBJ databases">
        <title>Vibrio isolated from the Eastern China Marginal Seas.</title>
        <authorList>
            <person name="Li Y."/>
        </authorList>
    </citation>
    <scope>NUCLEOTIDE SEQUENCE [LARGE SCALE GENOMIC DNA]</scope>
    <source>
        <strain evidence="2 3">BEI233</strain>
    </source>
</reference>
<dbReference type="PIRSF" id="PIRSF029594">
    <property type="entry name" value="UCP029594"/>
    <property type="match status" value="1"/>
</dbReference>
<evidence type="ECO:0000256" key="1">
    <source>
        <dbReference type="SAM" id="Phobius"/>
    </source>
</evidence>
<feature type="transmembrane region" description="Helical" evidence="1">
    <location>
        <begin position="285"/>
        <end position="303"/>
    </location>
</feature>
<dbReference type="AlphaFoldDB" id="A0A3A6QMC8"/>
<dbReference type="EMBL" id="QVMU01000003">
    <property type="protein sequence ID" value="RJX73633.1"/>
    <property type="molecule type" value="Genomic_DNA"/>
</dbReference>
<name>A0A3A6QMC8_9VIBR</name>
<feature type="transmembrane region" description="Helical" evidence="1">
    <location>
        <begin position="209"/>
        <end position="228"/>
    </location>
</feature>
<keyword evidence="1" id="KW-0472">Membrane</keyword>
<feature type="transmembrane region" description="Helical" evidence="1">
    <location>
        <begin position="182"/>
        <end position="203"/>
    </location>
</feature>
<feature type="transmembrane region" description="Helical" evidence="1">
    <location>
        <begin position="70"/>
        <end position="89"/>
    </location>
</feature>
<comment type="caution">
    <text evidence="2">The sequence shown here is derived from an EMBL/GenBank/DDBJ whole genome shotgun (WGS) entry which is preliminary data.</text>
</comment>
<evidence type="ECO:0000313" key="2">
    <source>
        <dbReference type="EMBL" id="RJX73633.1"/>
    </source>
</evidence>
<organism evidence="2 3">
    <name type="scientific">Vibrio sinensis</name>
    <dbReference type="NCBI Taxonomy" id="2302434"/>
    <lineage>
        <taxon>Bacteria</taxon>
        <taxon>Pseudomonadati</taxon>
        <taxon>Pseudomonadota</taxon>
        <taxon>Gammaproteobacteria</taxon>
        <taxon>Vibrionales</taxon>
        <taxon>Vibrionaceae</taxon>
        <taxon>Vibrio</taxon>
    </lineage>
</organism>
<keyword evidence="3" id="KW-1185">Reference proteome</keyword>
<dbReference type="Pfam" id="PF11168">
    <property type="entry name" value="DUF2955"/>
    <property type="match status" value="1"/>
</dbReference>
<feature type="transmembrane region" description="Helical" evidence="1">
    <location>
        <begin position="96"/>
        <end position="115"/>
    </location>
</feature>
<sequence length="354" mass="39190">MKTQRIWFGCSLGLGLSILFGWSYGFFAIMLPLFILSRADFFHLPTLFILLFSAIWSTLQATFILEYLQFHPVLLVVAVGVMMLGKCIAMMRPSTYMFGYMGLLVGSIVLNFASYDFIDIEEFNVNLWVIALVNIPVCALAYWFFPEPRTTTLLTESTELSSASSSSQSTTLNTPVKRDIDYISQVAMGWVVAMTAFVLFQVADLYDSLSAQASILIVLTPMTLAGSLAMAKIRILGTGLGCLAGLTVQLILGSWFGHGVLFWLAFTIAMGPFCYWLTKGAVKGAIAFSAMAALSVPLTTSLVPEQQDAFFSIVYRFSSIFVAVVLTAMLMWLVHHWIRITLLNNNKACAHQEE</sequence>
<dbReference type="InterPro" id="IPR022604">
    <property type="entry name" value="DUF2955"/>
</dbReference>
<dbReference type="RefSeq" id="WP_120029874.1">
    <property type="nucleotide sequence ID" value="NZ_QVMU01000003.1"/>
</dbReference>
<feature type="transmembrane region" description="Helical" evidence="1">
    <location>
        <begin position="41"/>
        <end position="64"/>
    </location>
</feature>
<keyword evidence="1" id="KW-0812">Transmembrane</keyword>
<dbReference type="InterPro" id="IPR016926">
    <property type="entry name" value="UCP029594"/>
</dbReference>
<dbReference type="OrthoDB" id="6799126at2"/>
<feature type="transmembrane region" description="Helical" evidence="1">
    <location>
        <begin position="309"/>
        <end position="334"/>
    </location>
</feature>
<evidence type="ECO:0000313" key="3">
    <source>
        <dbReference type="Proteomes" id="UP000273252"/>
    </source>
</evidence>
<proteinExistence type="predicted"/>
<feature type="transmembrane region" description="Helical" evidence="1">
    <location>
        <begin position="261"/>
        <end position="278"/>
    </location>
</feature>
<feature type="transmembrane region" description="Helical" evidence="1">
    <location>
        <begin position="127"/>
        <end position="145"/>
    </location>
</feature>
<keyword evidence="1" id="KW-1133">Transmembrane helix</keyword>
<gene>
    <name evidence="2" type="ORF">DZ860_05220</name>
</gene>
<dbReference type="Proteomes" id="UP000273252">
    <property type="component" value="Unassembled WGS sequence"/>
</dbReference>
<protein>
    <submittedName>
        <fullName evidence="2">DUF2955 domain-containing protein</fullName>
    </submittedName>
</protein>
<feature type="transmembrane region" description="Helical" evidence="1">
    <location>
        <begin position="6"/>
        <end position="29"/>
    </location>
</feature>
<accession>A0A3A6QMC8</accession>